<dbReference type="InterPro" id="IPR001451">
    <property type="entry name" value="Hexapep"/>
</dbReference>
<keyword evidence="4 5" id="KW-0012">Acyltransferase</keyword>
<comment type="similarity">
    <text evidence="1 5">Belongs to the transferase hexapeptide repeat family.</text>
</comment>
<dbReference type="InterPro" id="IPR039369">
    <property type="entry name" value="LacA-like"/>
</dbReference>
<dbReference type="GO" id="GO:0008870">
    <property type="term" value="F:galactoside O-acetyltransferase activity"/>
    <property type="evidence" value="ECO:0007669"/>
    <property type="project" value="TreeGrafter"/>
</dbReference>
<dbReference type="EC" id="2.3.1.-" evidence="5"/>
<evidence type="ECO:0000256" key="1">
    <source>
        <dbReference type="ARBA" id="ARBA00007274"/>
    </source>
</evidence>
<dbReference type="PANTHER" id="PTHR43017">
    <property type="entry name" value="GALACTOSIDE O-ACETYLTRANSFERASE"/>
    <property type="match status" value="1"/>
</dbReference>
<evidence type="ECO:0000256" key="4">
    <source>
        <dbReference type="ARBA" id="ARBA00023315"/>
    </source>
</evidence>
<dbReference type="Proteomes" id="UP000278542">
    <property type="component" value="Unassembled WGS sequence"/>
</dbReference>
<keyword evidence="2 5" id="KW-0808">Transferase</keyword>
<name>A0A495RIU5_9GAMM</name>
<sequence>MPTEKQKMLAGELYNAATANELCNERYCAQNYCFEFNQLSPGHTAERLAILQKLLNRVGQDAMIMPGFWCDYGYNITLGDHFFANFNCVMLDAAPIQFGNHVFIGPNCGFYTSGHPLDIKSRNMGLEYAKPITVGNNVWIGGNVAVLPGVCIGDNCVIAAGSVITQSISDDAIVMGNPGKIKRILTEL</sequence>
<evidence type="ECO:0000256" key="5">
    <source>
        <dbReference type="RuleBase" id="RU367021"/>
    </source>
</evidence>
<feature type="domain" description="Maltose/galactoside acetyltransferase" evidence="6">
    <location>
        <begin position="5"/>
        <end position="60"/>
    </location>
</feature>
<protein>
    <recommendedName>
        <fullName evidence="5">Acetyltransferase</fullName>
        <ecNumber evidence="5">2.3.1.-</ecNumber>
    </recommendedName>
</protein>
<evidence type="ECO:0000313" key="8">
    <source>
        <dbReference type="Proteomes" id="UP000278542"/>
    </source>
</evidence>
<dbReference type="Gene3D" id="2.160.10.10">
    <property type="entry name" value="Hexapeptide repeat proteins"/>
    <property type="match status" value="1"/>
</dbReference>
<accession>A0A495RIU5</accession>
<evidence type="ECO:0000256" key="3">
    <source>
        <dbReference type="ARBA" id="ARBA00022737"/>
    </source>
</evidence>
<dbReference type="Pfam" id="PF00132">
    <property type="entry name" value="Hexapep"/>
    <property type="match status" value="1"/>
</dbReference>
<dbReference type="EMBL" id="RBWY01000001">
    <property type="protein sequence ID" value="RKS87269.1"/>
    <property type="molecule type" value="Genomic_DNA"/>
</dbReference>
<dbReference type="InterPro" id="IPR011004">
    <property type="entry name" value="Trimer_LpxA-like_sf"/>
</dbReference>
<evidence type="ECO:0000313" key="7">
    <source>
        <dbReference type="EMBL" id="RKS87269.1"/>
    </source>
</evidence>
<dbReference type="OrthoDB" id="9815592at2"/>
<dbReference type="CDD" id="cd03357">
    <property type="entry name" value="LbH_MAT_GAT"/>
    <property type="match status" value="1"/>
</dbReference>
<reference evidence="7 8" key="1">
    <citation type="submission" date="2018-10" db="EMBL/GenBank/DDBJ databases">
        <title>Genomic Encyclopedia of Type Strains, Phase IV (KMG-IV): sequencing the most valuable type-strain genomes for metagenomic binning, comparative biology and taxonomic classification.</title>
        <authorList>
            <person name="Goeker M."/>
        </authorList>
    </citation>
    <scope>NUCLEOTIDE SEQUENCE [LARGE SCALE GENOMIC DNA]</scope>
    <source>
        <strain evidence="7 8">DSM 22228</strain>
    </source>
</reference>
<dbReference type="FunFam" id="2.160.10.10:FF:000008">
    <property type="entry name" value="Maltose O-acetyltransferase"/>
    <property type="match status" value="1"/>
</dbReference>
<dbReference type="SMART" id="SM01266">
    <property type="entry name" value="Mac"/>
    <property type="match status" value="1"/>
</dbReference>
<dbReference type="SUPFAM" id="SSF51161">
    <property type="entry name" value="Trimeric LpxA-like enzymes"/>
    <property type="match status" value="1"/>
</dbReference>
<keyword evidence="8" id="KW-1185">Reference proteome</keyword>
<gene>
    <name evidence="7" type="ORF">DES39_0489</name>
</gene>
<comment type="caution">
    <text evidence="7">The sequence shown here is derived from an EMBL/GenBank/DDBJ whole genome shotgun (WGS) entry which is preliminary data.</text>
</comment>
<keyword evidence="3" id="KW-0677">Repeat</keyword>
<evidence type="ECO:0000259" key="6">
    <source>
        <dbReference type="SMART" id="SM01266"/>
    </source>
</evidence>
<dbReference type="AlphaFoldDB" id="A0A495RIU5"/>
<organism evidence="7 8">
    <name type="scientific">Orbus hercynius</name>
    <dbReference type="NCBI Taxonomy" id="593135"/>
    <lineage>
        <taxon>Bacteria</taxon>
        <taxon>Pseudomonadati</taxon>
        <taxon>Pseudomonadota</taxon>
        <taxon>Gammaproteobacteria</taxon>
        <taxon>Orbales</taxon>
        <taxon>Orbaceae</taxon>
        <taxon>Orbus</taxon>
    </lineage>
</organism>
<dbReference type="InterPro" id="IPR024688">
    <property type="entry name" value="Mac_dom"/>
</dbReference>
<evidence type="ECO:0000256" key="2">
    <source>
        <dbReference type="ARBA" id="ARBA00022679"/>
    </source>
</evidence>
<dbReference type="PANTHER" id="PTHR43017:SF1">
    <property type="entry name" value="ACETYLTRANSFERASE YJL218W-RELATED"/>
    <property type="match status" value="1"/>
</dbReference>
<proteinExistence type="inferred from homology"/>
<dbReference type="RefSeq" id="WP_121144170.1">
    <property type="nucleotide sequence ID" value="NZ_RBWY01000001.1"/>
</dbReference>
<dbReference type="Pfam" id="PF12464">
    <property type="entry name" value="Mac"/>
    <property type="match status" value="1"/>
</dbReference>